<keyword evidence="8" id="KW-1185">Reference proteome</keyword>
<feature type="transmembrane region" description="Helical" evidence="6">
    <location>
        <begin position="273"/>
        <end position="293"/>
    </location>
</feature>
<accession>A0A5J4FX47</accession>
<feature type="transmembrane region" description="Helical" evidence="6">
    <location>
        <begin position="214"/>
        <end position="234"/>
    </location>
</feature>
<gene>
    <name evidence="7" type="ORF">ULMS_01570</name>
</gene>
<keyword evidence="4 6" id="KW-1133">Transmembrane helix</keyword>
<proteinExistence type="predicted"/>
<dbReference type="GO" id="GO:0005886">
    <property type="term" value="C:plasma membrane"/>
    <property type="evidence" value="ECO:0007669"/>
    <property type="project" value="UniProtKB-SubCell"/>
</dbReference>
<sequence>MNKTLSKILKIAIPLGLGIFLIWYIYQQFTPSQLKETKEHFKNAHYGFVALSVLLSILSHLSRAYRWSFMLQPLGYTPKLANNFMAISVAYLMNIFIPKSGEVSRGIILDKYENIPFEKGFGTIISERIVDLLFLLAFTGLALFLKFDVLYDYVVSSIPPSFLYKAVIAFVIFTALVLLFLKFSKSKINTKIKNFVIGLKDGVLSVVKMKKKGAFIFHTFLIWGLYLLSFYVATKALDETTTIGFGTIIIAFVVGSFTFAFTNSGFGTYPAAIAGILVLFSVPITAGTAFGWIVWTSNIASILIFGVLSLLLLPIYNKKT</sequence>
<dbReference type="PANTHER" id="PTHR39087:SF2">
    <property type="entry name" value="UPF0104 MEMBRANE PROTEIN MJ1595"/>
    <property type="match status" value="1"/>
</dbReference>
<evidence type="ECO:0000256" key="5">
    <source>
        <dbReference type="ARBA" id="ARBA00023136"/>
    </source>
</evidence>
<feature type="transmembrane region" description="Helical" evidence="6">
    <location>
        <begin position="162"/>
        <end position="181"/>
    </location>
</feature>
<dbReference type="InterPro" id="IPR022791">
    <property type="entry name" value="L-PG_synthase/AglD"/>
</dbReference>
<dbReference type="PANTHER" id="PTHR39087">
    <property type="entry name" value="UPF0104 MEMBRANE PROTEIN MJ1595"/>
    <property type="match status" value="1"/>
</dbReference>
<keyword evidence="2" id="KW-1003">Cell membrane</keyword>
<evidence type="ECO:0000256" key="6">
    <source>
        <dbReference type="SAM" id="Phobius"/>
    </source>
</evidence>
<feature type="transmembrane region" description="Helical" evidence="6">
    <location>
        <begin position="46"/>
        <end position="65"/>
    </location>
</feature>
<feature type="transmembrane region" description="Helical" evidence="6">
    <location>
        <begin position="299"/>
        <end position="316"/>
    </location>
</feature>
<name>A0A5J4FX47_9FLAO</name>
<dbReference type="NCBIfam" id="TIGR00374">
    <property type="entry name" value="flippase-like domain"/>
    <property type="match status" value="1"/>
</dbReference>
<dbReference type="Pfam" id="PF03706">
    <property type="entry name" value="LPG_synthase_TM"/>
    <property type="match status" value="1"/>
</dbReference>
<keyword evidence="5 6" id="KW-0472">Membrane</keyword>
<comment type="caution">
    <text evidence="7">The sequence shown here is derived from an EMBL/GenBank/DDBJ whole genome shotgun (WGS) entry which is preliminary data.</text>
</comment>
<dbReference type="AlphaFoldDB" id="A0A5J4FX47"/>
<reference evidence="7 8" key="1">
    <citation type="submission" date="2019-08" db="EMBL/GenBank/DDBJ databases">
        <title>Ulvibacter marinistellae sp. nov., isolated from a starfish, Patiria pectinifera.</title>
        <authorList>
            <person name="Kawano K."/>
            <person name="Ushijima N."/>
            <person name="Kihara M."/>
            <person name="Itoh H."/>
        </authorList>
    </citation>
    <scope>NUCLEOTIDE SEQUENCE [LARGE SCALE GENOMIC DNA]</scope>
    <source>
        <strain evidence="7 8">KK4</strain>
    </source>
</reference>
<organism evidence="7 8">
    <name type="scientific">Patiriisocius marinistellae</name>
    <dbReference type="NCBI Taxonomy" id="2494560"/>
    <lineage>
        <taxon>Bacteria</taxon>
        <taxon>Pseudomonadati</taxon>
        <taxon>Bacteroidota</taxon>
        <taxon>Flavobacteriia</taxon>
        <taxon>Flavobacteriales</taxon>
        <taxon>Flavobacteriaceae</taxon>
        <taxon>Patiriisocius</taxon>
    </lineage>
</organism>
<keyword evidence="3 6" id="KW-0812">Transmembrane</keyword>
<evidence type="ECO:0000313" key="8">
    <source>
        <dbReference type="Proteomes" id="UP000326994"/>
    </source>
</evidence>
<evidence type="ECO:0000256" key="1">
    <source>
        <dbReference type="ARBA" id="ARBA00004651"/>
    </source>
</evidence>
<dbReference type="OrthoDB" id="9812094at2"/>
<evidence type="ECO:0000256" key="4">
    <source>
        <dbReference type="ARBA" id="ARBA00022989"/>
    </source>
</evidence>
<evidence type="ECO:0000256" key="2">
    <source>
        <dbReference type="ARBA" id="ARBA00022475"/>
    </source>
</evidence>
<feature type="transmembrane region" description="Helical" evidence="6">
    <location>
        <begin position="7"/>
        <end position="26"/>
    </location>
</feature>
<dbReference type="Proteomes" id="UP000326994">
    <property type="component" value="Unassembled WGS sequence"/>
</dbReference>
<dbReference type="RefSeq" id="WP_151892600.1">
    <property type="nucleotide sequence ID" value="NZ_BKCF01000001.1"/>
</dbReference>
<comment type="subcellular location">
    <subcellularLocation>
        <location evidence="1">Cell membrane</location>
        <topology evidence="1">Multi-pass membrane protein</topology>
    </subcellularLocation>
</comment>
<dbReference type="EMBL" id="BKCF01000001">
    <property type="protein sequence ID" value="GEQ84649.1"/>
    <property type="molecule type" value="Genomic_DNA"/>
</dbReference>
<evidence type="ECO:0000313" key="7">
    <source>
        <dbReference type="EMBL" id="GEQ84649.1"/>
    </source>
</evidence>
<protein>
    <submittedName>
        <fullName evidence="7">Membrane protein</fullName>
    </submittedName>
</protein>
<evidence type="ECO:0000256" key="3">
    <source>
        <dbReference type="ARBA" id="ARBA00022692"/>
    </source>
</evidence>
<feature type="transmembrane region" description="Helical" evidence="6">
    <location>
        <begin position="240"/>
        <end position="261"/>
    </location>
</feature>
<feature type="transmembrane region" description="Helical" evidence="6">
    <location>
        <begin position="129"/>
        <end position="147"/>
    </location>
</feature>